<accession>A0A7U9JBE7</accession>
<proteinExistence type="predicted"/>
<feature type="domain" description="JAB" evidence="6">
    <location>
        <begin position="29"/>
        <end position="136"/>
    </location>
</feature>
<evidence type="ECO:0000256" key="5">
    <source>
        <dbReference type="ARBA" id="ARBA00023049"/>
    </source>
</evidence>
<keyword evidence="2" id="KW-0479">Metal-binding</keyword>
<protein>
    <recommendedName>
        <fullName evidence="6">JAB domain-containing protein</fullName>
    </recommendedName>
</protein>
<dbReference type="RefSeq" id="WP_013876920.1">
    <property type="nucleotide sequence ID" value="NZ_AYSF01000044.1"/>
</dbReference>
<organism evidence="7 8">
    <name type="scientific">Geobacillus thermopakistaniensis (strain MAS1)</name>
    <dbReference type="NCBI Taxonomy" id="1408282"/>
    <lineage>
        <taxon>Bacteria</taxon>
        <taxon>Bacillati</taxon>
        <taxon>Bacillota</taxon>
        <taxon>Bacilli</taxon>
        <taxon>Bacillales</taxon>
        <taxon>Anoxybacillaceae</taxon>
        <taxon>Geobacillus</taxon>
    </lineage>
</organism>
<keyword evidence="5" id="KW-0482">Metalloprotease</keyword>
<dbReference type="GO" id="GO:0046872">
    <property type="term" value="F:metal ion binding"/>
    <property type="evidence" value="ECO:0007669"/>
    <property type="project" value="UniProtKB-KW"/>
</dbReference>
<evidence type="ECO:0000313" key="8">
    <source>
        <dbReference type="Proteomes" id="UP000018339"/>
    </source>
</evidence>
<dbReference type="InterPro" id="IPR028090">
    <property type="entry name" value="JAB_dom_prok"/>
</dbReference>
<evidence type="ECO:0000256" key="3">
    <source>
        <dbReference type="ARBA" id="ARBA00022801"/>
    </source>
</evidence>
<keyword evidence="8" id="KW-1185">Reference proteome</keyword>
<keyword evidence="1" id="KW-0645">Protease</keyword>
<evidence type="ECO:0000256" key="2">
    <source>
        <dbReference type="ARBA" id="ARBA00022723"/>
    </source>
</evidence>
<comment type="caution">
    <text evidence="7">The sequence shown here is derived from an EMBL/GenBank/DDBJ whole genome shotgun (WGS) entry which is preliminary data.</text>
</comment>
<dbReference type="Proteomes" id="UP000018339">
    <property type="component" value="Unassembled WGS sequence"/>
</dbReference>
<reference evidence="7 8" key="1">
    <citation type="journal article" date="2014" name="Genome Announc.">
        <title>Draft Genome Sequence of Geobacillus thermopakistaniensis Strain MAS1.</title>
        <authorList>
            <person name="Siddiqui M.A."/>
            <person name="Rashid N."/>
            <person name="Ayyampalayam S."/>
            <person name="Whitman W.B."/>
        </authorList>
    </citation>
    <scope>NUCLEOTIDE SEQUENCE [LARGE SCALE GENOMIC DNA]</scope>
    <source>
        <strain evidence="7 8">MAS1</strain>
    </source>
</reference>
<dbReference type="GO" id="GO:0008237">
    <property type="term" value="F:metallopeptidase activity"/>
    <property type="evidence" value="ECO:0007669"/>
    <property type="project" value="UniProtKB-KW"/>
</dbReference>
<dbReference type="Pfam" id="PF14464">
    <property type="entry name" value="Prok-JAB"/>
    <property type="match status" value="1"/>
</dbReference>
<keyword evidence="4" id="KW-0862">Zinc</keyword>
<keyword evidence="3" id="KW-0378">Hydrolase</keyword>
<sequence>MIFKGETEGLLKLSEKVVSVFHQYRQVSRNDKEAGGVLLGRFIQNSEDVVVDWVTVPMERDVRKRYFFQKCREDHQRIIHAVWEESDGTCNYLGEWHTHPEPHPIPSPHDLREWKKVLKDTICDSDKLFFIIVGTKSVDVWVGLRPNLEIKKLTRC</sequence>
<dbReference type="AlphaFoldDB" id="A0A7U9JBE7"/>
<dbReference type="EMBL" id="AYSF01000044">
    <property type="protein sequence ID" value="ESU72367.1"/>
    <property type="molecule type" value="Genomic_DNA"/>
</dbReference>
<dbReference type="Gene3D" id="3.40.140.10">
    <property type="entry name" value="Cytidine Deaminase, domain 2"/>
    <property type="match status" value="1"/>
</dbReference>
<evidence type="ECO:0000256" key="4">
    <source>
        <dbReference type="ARBA" id="ARBA00022833"/>
    </source>
</evidence>
<evidence type="ECO:0000259" key="6">
    <source>
        <dbReference type="Pfam" id="PF14464"/>
    </source>
</evidence>
<dbReference type="GO" id="GO:0006508">
    <property type="term" value="P:proteolysis"/>
    <property type="evidence" value="ECO:0007669"/>
    <property type="project" value="UniProtKB-KW"/>
</dbReference>
<dbReference type="SUPFAM" id="SSF102712">
    <property type="entry name" value="JAB1/MPN domain"/>
    <property type="match status" value="1"/>
</dbReference>
<gene>
    <name evidence="7" type="ORF">T260_08140</name>
</gene>
<evidence type="ECO:0000256" key="1">
    <source>
        <dbReference type="ARBA" id="ARBA00022670"/>
    </source>
</evidence>
<name>A0A7U9JBE7_GEOTM</name>
<evidence type="ECO:0000313" key="7">
    <source>
        <dbReference type="EMBL" id="ESU72367.1"/>
    </source>
</evidence>